<dbReference type="InterPro" id="IPR023271">
    <property type="entry name" value="Aquaporin-like"/>
</dbReference>
<evidence type="ECO:0000256" key="5">
    <source>
        <dbReference type="SAM" id="Phobius"/>
    </source>
</evidence>
<accession>A0A100VSB7</accession>
<keyword evidence="2 5" id="KW-0812">Transmembrane</keyword>
<keyword evidence="4 5" id="KW-0472">Membrane</keyword>
<evidence type="ECO:0000256" key="4">
    <source>
        <dbReference type="ARBA" id="ARBA00023136"/>
    </source>
</evidence>
<proteinExistence type="predicted"/>
<evidence type="ECO:0000256" key="3">
    <source>
        <dbReference type="ARBA" id="ARBA00022989"/>
    </source>
</evidence>
<evidence type="ECO:0000256" key="2">
    <source>
        <dbReference type="ARBA" id="ARBA00022692"/>
    </source>
</evidence>
<keyword evidence="3 5" id="KW-1133">Transmembrane helix</keyword>
<gene>
    <name evidence="6" type="ORF">PAHA3_5285</name>
</gene>
<sequence>MSSVLNHLGTISFQGGILNLVPVTLGNLVGGVLLMGFMYYAVNKPFLDEETH</sequence>
<name>A0A100VSB7_PAEAM</name>
<comment type="caution">
    <text evidence="6">The sequence shown here is derived from an EMBL/GenBank/DDBJ whole genome shotgun (WGS) entry which is preliminary data.</text>
</comment>
<evidence type="ECO:0000313" key="6">
    <source>
        <dbReference type="EMBL" id="GAS85164.1"/>
    </source>
</evidence>
<evidence type="ECO:0000256" key="1">
    <source>
        <dbReference type="ARBA" id="ARBA00004141"/>
    </source>
</evidence>
<feature type="transmembrane region" description="Helical" evidence="5">
    <location>
        <begin position="20"/>
        <end position="42"/>
    </location>
</feature>
<comment type="subcellular location">
    <subcellularLocation>
        <location evidence="1">Membrane</location>
        <topology evidence="1">Multi-pass membrane protein</topology>
    </subcellularLocation>
</comment>
<organism evidence="6 7">
    <name type="scientific">Paenibacillus amylolyticus</name>
    <dbReference type="NCBI Taxonomy" id="1451"/>
    <lineage>
        <taxon>Bacteria</taxon>
        <taxon>Bacillati</taxon>
        <taxon>Bacillota</taxon>
        <taxon>Bacilli</taxon>
        <taxon>Bacillales</taxon>
        <taxon>Paenibacillaceae</taxon>
        <taxon>Paenibacillus</taxon>
    </lineage>
</organism>
<dbReference type="GO" id="GO:0016020">
    <property type="term" value="C:membrane"/>
    <property type="evidence" value="ECO:0007669"/>
    <property type="project" value="UniProtKB-SubCell"/>
</dbReference>
<evidence type="ECO:0000313" key="7">
    <source>
        <dbReference type="Proteomes" id="UP000069697"/>
    </source>
</evidence>
<protein>
    <submittedName>
        <fullName evidence="6">Formate/nitrite transporter</fullName>
    </submittedName>
</protein>
<dbReference type="AlphaFoldDB" id="A0A100VSB7"/>
<dbReference type="Proteomes" id="UP000069697">
    <property type="component" value="Unassembled WGS sequence"/>
</dbReference>
<reference evidence="7" key="2">
    <citation type="submission" date="2016-01" db="EMBL/GenBank/DDBJ databases">
        <title>Draft Genome Sequence of Paenibacillus amylolyticus Heshi-A3 that Was Isolated from Fermented Rice Bran with Aging Salted Mackerel, Which Was Named Heshiko as Traditional Fermented Seafood in Japan.</title>
        <authorList>
            <person name="Akuzawa S."/>
            <person name="Nakagawa J."/>
            <person name="Kanekatsu T."/>
            <person name="Kubota E."/>
            <person name="Ohtake R."/>
            <person name="Suzuki T."/>
            <person name="Kanesaki Y."/>
        </authorList>
    </citation>
    <scope>NUCLEOTIDE SEQUENCE [LARGE SCALE GENOMIC DNA]</scope>
    <source>
        <strain evidence="7">Heshi-A3</strain>
    </source>
</reference>
<reference evidence="6 7" key="1">
    <citation type="journal article" date="2016" name="Genome Announc.">
        <title>Draft Genome Sequence of Paenibacillus amylolyticus Heshi-A3, Isolated from Fermented Rice Bran in a Japanese Fermented Seafood Dish.</title>
        <authorList>
            <person name="Akuzawa S."/>
            <person name="Nagaoka J."/>
            <person name="Kanekatsu M."/>
            <person name="Kubota E."/>
            <person name="Ohtake R."/>
            <person name="Suzuki T."/>
            <person name="Kanesaki Y."/>
        </authorList>
    </citation>
    <scope>NUCLEOTIDE SEQUENCE [LARGE SCALE GENOMIC DNA]</scope>
    <source>
        <strain evidence="6 7">Heshi-A3</strain>
    </source>
</reference>
<dbReference type="EMBL" id="BCNV01000007">
    <property type="protein sequence ID" value="GAS85164.1"/>
    <property type="molecule type" value="Genomic_DNA"/>
</dbReference>
<dbReference type="Gene3D" id="1.20.1080.10">
    <property type="entry name" value="Glycerol uptake facilitator protein"/>
    <property type="match status" value="1"/>
</dbReference>